<evidence type="ECO:0000313" key="2">
    <source>
        <dbReference type="EMBL" id="GAP12678.1"/>
    </source>
</evidence>
<proteinExistence type="predicted"/>
<dbReference type="AlphaFoldDB" id="A0A0S7BE55"/>
<dbReference type="STRING" id="360412.LARV_00414"/>
<dbReference type="Proteomes" id="UP000055060">
    <property type="component" value="Unassembled WGS sequence"/>
</dbReference>
<keyword evidence="3" id="KW-1185">Reference proteome</keyword>
<feature type="domain" description="SnoaL-like" evidence="1">
    <location>
        <begin position="10"/>
        <end position="109"/>
    </location>
</feature>
<dbReference type="SUPFAM" id="SSF54427">
    <property type="entry name" value="NTF2-like"/>
    <property type="match status" value="1"/>
</dbReference>
<name>A0A0S7BE55_9CHLR</name>
<dbReference type="InterPro" id="IPR037401">
    <property type="entry name" value="SnoaL-like"/>
</dbReference>
<reference evidence="2" key="1">
    <citation type="submission" date="2015-07" db="EMBL/GenBank/DDBJ databases">
        <title>Draft Genome Sequences of Anaerolinea thermolimosa IMO-1, Bellilinea caldifistulae GOMI-1, Leptolinea tardivitalis YMTK-2, Levilinea saccharolytica KIBI-1,Longilinea arvoryzae KOME-1, Previously Described as Members of the Anaerolineaceae (Chloroflexi).</title>
        <authorList>
            <person name="Sekiguchi Y."/>
            <person name="Ohashi A."/>
            <person name="Matsuura N."/>
            <person name="Tourlousse M.D."/>
        </authorList>
    </citation>
    <scope>NUCLEOTIDE SEQUENCE [LARGE SCALE GENOMIC DNA]</scope>
    <source>
        <strain evidence="2">KOME-1</strain>
    </source>
</reference>
<dbReference type="InterPro" id="IPR032710">
    <property type="entry name" value="NTF2-like_dom_sf"/>
</dbReference>
<evidence type="ECO:0000313" key="3">
    <source>
        <dbReference type="Proteomes" id="UP000055060"/>
    </source>
</evidence>
<protein>
    <submittedName>
        <fullName evidence="2">Protein containg SnoaL-like domain</fullName>
    </submittedName>
</protein>
<dbReference type="RefSeq" id="WP_075072086.1">
    <property type="nucleotide sequence ID" value="NZ_DF967972.1"/>
</dbReference>
<accession>A0A0S7BE55</accession>
<gene>
    <name evidence="2" type="ORF">LARV_00414</name>
</gene>
<evidence type="ECO:0000259" key="1">
    <source>
        <dbReference type="Pfam" id="PF12680"/>
    </source>
</evidence>
<organism evidence="2">
    <name type="scientific">Longilinea arvoryzae</name>
    <dbReference type="NCBI Taxonomy" id="360412"/>
    <lineage>
        <taxon>Bacteria</taxon>
        <taxon>Bacillati</taxon>
        <taxon>Chloroflexota</taxon>
        <taxon>Anaerolineae</taxon>
        <taxon>Anaerolineales</taxon>
        <taxon>Anaerolineaceae</taxon>
        <taxon>Longilinea</taxon>
    </lineage>
</organism>
<sequence>MTNAQALDFIRDYFDELFVKHNVDALDVYLHPDYSDDDIGPGEADPIQNSKNFLRDWFEKEPTIRVAVKDAMVQDDVITAFLEWYRTEKGVRQTIQKGVAIFVVKDRQILKRHTFIYFET</sequence>
<dbReference type="Gene3D" id="3.10.450.50">
    <property type="match status" value="1"/>
</dbReference>
<dbReference type="EMBL" id="DF967972">
    <property type="protein sequence ID" value="GAP12678.1"/>
    <property type="molecule type" value="Genomic_DNA"/>
</dbReference>
<dbReference type="Pfam" id="PF12680">
    <property type="entry name" value="SnoaL_2"/>
    <property type="match status" value="1"/>
</dbReference>